<keyword evidence="1" id="KW-0472">Membrane</keyword>
<keyword evidence="2" id="KW-0732">Signal</keyword>
<dbReference type="PROSITE" id="PS51257">
    <property type="entry name" value="PROKAR_LIPOPROTEIN"/>
    <property type="match status" value="1"/>
</dbReference>
<sequence>MNLRRRLATCLGIVVACTALNLASPVVIAKQRTLTPGEYTVQFTALGDGASPHTRTVTLTEAPKSLNAVVTVDGDEVDSFAIDPSTAFPAKGRAGLGPLMPYRPERRTYPLFDPATGSDVALDYLGPGAVRGLETYKYEADMSDGCVRIVDAERHTGRIVDEVWTCGEAQWVLAEATKAAQVEAARRDVAWLRGLQVMAVVTRAIAAAAFIAGLVFYARRR</sequence>
<reference evidence="3 4" key="1">
    <citation type="submission" date="2014-08" db="EMBL/GenBank/DDBJ databases">
        <title>Complete genome sequence of Corynebacterium ureicelerivorans DSM 45051, a lipophilic and urea-splitting isolate from a blood culture of a septicaemia patient.</title>
        <authorList>
            <person name="Tippelt A."/>
            <person name="Albersmeier A."/>
            <person name="Brinkrolf K."/>
            <person name="Ruckert C."/>
            <person name="Tauch A."/>
        </authorList>
    </citation>
    <scope>NUCLEOTIDE SEQUENCE [LARGE SCALE GENOMIC DNA]</scope>
    <source>
        <strain evidence="3 4">IMMIB RIV-2301</strain>
    </source>
</reference>
<proteinExistence type="predicted"/>
<dbReference type="EMBL" id="CP009215">
    <property type="protein sequence ID" value="AIL97617.1"/>
    <property type="molecule type" value="Genomic_DNA"/>
</dbReference>
<protein>
    <recommendedName>
        <fullName evidence="5">DUF3068 domain-containing protein</fullName>
    </recommendedName>
</protein>
<gene>
    <name evidence="3" type="ORF">CUREI_10330</name>
</gene>
<dbReference type="RefSeq" id="WP_038613199.1">
    <property type="nucleotide sequence ID" value="NZ_CP009215.1"/>
</dbReference>
<keyword evidence="4" id="KW-1185">Reference proteome</keyword>
<feature type="signal peptide" evidence="2">
    <location>
        <begin position="1"/>
        <end position="29"/>
    </location>
</feature>
<keyword evidence="1" id="KW-0812">Transmembrane</keyword>
<feature type="chain" id="PRO_5038947578" description="DUF3068 domain-containing protein" evidence="2">
    <location>
        <begin position="30"/>
        <end position="221"/>
    </location>
</feature>
<keyword evidence="1" id="KW-1133">Transmembrane helix</keyword>
<evidence type="ECO:0000313" key="3">
    <source>
        <dbReference type="EMBL" id="AIL97617.1"/>
    </source>
</evidence>
<evidence type="ECO:0000256" key="2">
    <source>
        <dbReference type="SAM" id="SignalP"/>
    </source>
</evidence>
<dbReference type="Proteomes" id="UP000028939">
    <property type="component" value="Chromosome"/>
</dbReference>
<evidence type="ECO:0000313" key="4">
    <source>
        <dbReference type="Proteomes" id="UP000028939"/>
    </source>
</evidence>
<dbReference type="AlphaFoldDB" id="A0A077HSC8"/>
<dbReference type="InterPro" id="IPR021424">
    <property type="entry name" value="PorA"/>
</dbReference>
<evidence type="ECO:0000256" key="1">
    <source>
        <dbReference type="SAM" id="Phobius"/>
    </source>
</evidence>
<evidence type="ECO:0008006" key="5">
    <source>
        <dbReference type="Google" id="ProtNLM"/>
    </source>
</evidence>
<accession>A0A077HSC8</accession>
<dbReference type="Pfam" id="PF11271">
    <property type="entry name" value="PorA"/>
    <property type="match status" value="1"/>
</dbReference>
<feature type="transmembrane region" description="Helical" evidence="1">
    <location>
        <begin position="197"/>
        <end position="218"/>
    </location>
</feature>
<dbReference type="KEGG" id="cuv:CUREI_10330"/>
<organism evidence="3 4">
    <name type="scientific">Corynebacterium ureicelerivorans</name>
    <dbReference type="NCBI Taxonomy" id="401472"/>
    <lineage>
        <taxon>Bacteria</taxon>
        <taxon>Bacillati</taxon>
        <taxon>Actinomycetota</taxon>
        <taxon>Actinomycetes</taxon>
        <taxon>Mycobacteriales</taxon>
        <taxon>Corynebacteriaceae</taxon>
        <taxon>Corynebacterium</taxon>
    </lineage>
</organism>
<dbReference type="HOGENOM" id="CLU_1248903_0_0_11"/>
<dbReference type="OrthoDB" id="4407243at2"/>
<name>A0A077HSC8_9CORY</name>